<reference evidence="3" key="1">
    <citation type="submission" date="2017-11" db="EMBL/GenBank/DDBJ databases">
        <title>Otitis media/interna in a cat caused by the recently described species Corynebacterium provencense.</title>
        <authorList>
            <person name="Kittl S."/>
            <person name="Brodard I."/>
            <person name="Rychener L."/>
            <person name="Jores J."/>
            <person name="Roosje P."/>
            <person name="Gobeli Brawand S."/>
        </authorList>
    </citation>
    <scope>NUCLEOTIDE SEQUENCE [LARGE SCALE GENOMIC DNA]</scope>
    <source>
        <strain evidence="3">17KM38</strain>
    </source>
</reference>
<dbReference type="RefSeq" id="WP_162620293.1">
    <property type="nucleotide sequence ID" value="NZ_CP024988.1"/>
</dbReference>
<dbReference type="Proteomes" id="UP000247696">
    <property type="component" value="Chromosome"/>
</dbReference>
<feature type="region of interest" description="Disordered" evidence="1">
    <location>
        <begin position="81"/>
        <end position="160"/>
    </location>
</feature>
<name>A0A2Z3Z1F7_9CORY</name>
<keyword evidence="3" id="KW-1185">Reference proteome</keyword>
<protein>
    <submittedName>
        <fullName evidence="2">Uncharacterized protein</fullName>
    </submittedName>
</protein>
<sequence length="227" mass="23619">MGLLDNTFTQLAPQVGDANATEALAQRLAQYRVFPRLDRERLNDELTAVAAWRQVAALERIAAALEEKNSEAAPVVSAPIAPSTPAATIPTGTSQPIRLTSARPVSPPSPGSQSPSSTTPAAPASHGAANPFARTPARAPAQPPTPAPILQSKPTSAKTWSVTLQDAGPKKHWGKTLLNLMPDLGPDDVVARVNAAPCPLAAGIAIRDHALRIKASLNKLGAVITIE</sequence>
<evidence type="ECO:0000256" key="1">
    <source>
        <dbReference type="SAM" id="MobiDB-lite"/>
    </source>
</evidence>
<organism evidence="2 3">
    <name type="scientific">Corynebacterium provencense</name>
    <dbReference type="NCBI Taxonomy" id="1737425"/>
    <lineage>
        <taxon>Bacteria</taxon>
        <taxon>Bacillati</taxon>
        <taxon>Actinomycetota</taxon>
        <taxon>Actinomycetes</taxon>
        <taxon>Mycobacteriales</taxon>
        <taxon>Corynebacteriaceae</taxon>
        <taxon>Corynebacterium</taxon>
    </lineage>
</organism>
<feature type="compositionally biased region" description="Low complexity" evidence="1">
    <location>
        <begin position="111"/>
        <end position="140"/>
    </location>
</feature>
<evidence type="ECO:0000313" key="2">
    <source>
        <dbReference type="EMBL" id="AWT27433.1"/>
    </source>
</evidence>
<proteinExistence type="predicted"/>
<accession>A0A2Z3Z1F7</accession>
<gene>
    <name evidence="2" type="ORF">Csp1_26900</name>
</gene>
<evidence type="ECO:0000313" key="3">
    <source>
        <dbReference type="Proteomes" id="UP000247696"/>
    </source>
</evidence>
<dbReference type="EMBL" id="CP024988">
    <property type="protein sequence ID" value="AWT27433.1"/>
    <property type="molecule type" value="Genomic_DNA"/>
</dbReference>
<feature type="compositionally biased region" description="Low complexity" evidence="1">
    <location>
        <begin position="81"/>
        <end position="90"/>
    </location>
</feature>
<dbReference type="KEGG" id="cpre:Csp1_26900"/>
<dbReference type="AlphaFoldDB" id="A0A2Z3Z1F7"/>